<dbReference type="OrthoDB" id="9803306at2"/>
<accession>A0A2S7K2M6</accession>
<gene>
    <name evidence="9" type="primary">galU</name>
    <name evidence="9" type="ORF">CW354_14745</name>
</gene>
<evidence type="ECO:0000256" key="1">
    <source>
        <dbReference type="ARBA" id="ARBA00006890"/>
    </source>
</evidence>
<feature type="domain" description="Nucleotidyl transferase" evidence="8">
    <location>
        <begin position="7"/>
        <end position="264"/>
    </location>
</feature>
<evidence type="ECO:0000256" key="5">
    <source>
        <dbReference type="ARBA" id="ARBA00022695"/>
    </source>
</evidence>
<dbReference type="Proteomes" id="UP000239504">
    <property type="component" value="Unassembled WGS sequence"/>
</dbReference>
<dbReference type="Gene3D" id="3.90.550.10">
    <property type="entry name" value="Spore Coat Polysaccharide Biosynthesis Protein SpsA, Chain A"/>
    <property type="match status" value="1"/>
</dbReference>
<evidence type="ECO:0000259" key="8">
    <source>
        <dbReference type="Pfam" id="PF00483"/>
    </source>
</evidence>
<dbReference type="PANTHER" id="PTHR43197:SF1">
    <property type="entry name" value="UTP--GLUCOSE-1-PHOSPHATE URIDYLYLTRANSFERASE"/>
    <property type="match status" value="1"/>
</dbReference>
<keyword evidence="10" id="KW-1185">Reference proteome</keyword>
<name>A0A2S7K2M6_9PROT</name>
<dbReference type="GO" id="GO:0003983">
    <property type="term" value="F:UTP:glucose-1-phosphate uridylyltransferase activity"/>
    <property type="evidence" value="ECO:0007669"/>
    <property type="project" value="UniProtKB-EC"/>
</dbReference>
<dbReference type="PANTHER" id="PTHR43197">
    <property type="entry name" value="UTP--GLUCOSE-1-PHOSPHATE URIDYLYLTRANSFERASE"/>
    <property type="match status" value="1"/>
</dbReference>
<dbReference type="InterPro" id="IPR005835">
    <property type="entry name" value="NTP_transferase_dom"/>
</dbReference>
<dbReference type="EC" id="2.7.7.9" evidence="2 7"/>
<keyword evidence="5 7" id="KW-0548">Nucleotidyltransferase</keyword>
<proteinExistence type="inferred from homology"/>
<sequence length="293" mass="31765">MKPVRKVVIPVAGHGTRVLPATKSTPKELLPLVDRPLIDYVVNEAFEAGIEHVVLVTGRGKGAIEDYFDHAFELEAGLEAKKKTAILESVQNVIPKAGALSYTRQQAPLGLGHAVWCARDIVGDEPFAVSLPDVVIAGAGDGKPACLAQMIGEYEKTGGNIIAVEEVDRQETDKYGVVAPKGERQGRLFEMSGMVEKPAPADAPSNLAITGRYILQPEIFKLLETTPRGAGGEIQLTDAMDALMKDQHFYAYEYEGESHDCGDKLGWMKANVALGLKRPEFAEPLRDFLKNAV</sequence>
<protein>
    <recommendedName>
        <fullName evidence="3 7">UTP--glucose-1-phosphate uridylyltransferase</fullName>
        <ecNumber evidence="2 7">2.7.7.9</ecNumber>
    </recommendedName>
    <alternativeName>
        <fullName evidence="7">UDP-glucose pyrophosphorylase</fullName>
    </alternativeName>
</protein>
<comment type="catalytic activity">
    <reaction evidence="6 7">
        <text>alpha-D-glucose 1-phosphate + UTP + H(+) = UDP-alpha-D-glucose + diphosphate</text>
        <dbReference type="Rhea" id="RHEA:19889"/>
        <dbReference type="ChEBI" id="CHEBI:15378"/>
        <dbReference type="ChEBI" id="CHEBI:33019"/>
        <dbReference type="ChEBI" id="CHEBI:46398"/>
        <dbReference type="ChEBI" id="CHEBI:58601"/>
        <dbReference type="ChEBI" id="CHEBI:58885"/>
        <dbReference type="EC" id="2.7.7.9"/>
    </reaction>
</comment>
<dbReference type="NCBIfam" id="TIGR01099">
    <property type="entry name" value="galU"/>
    <property type="match status" value="1"/>
</dbReference>
<dbReference type="AlphaFoldDB" id="A0A2S7K2M6"/>
<evidence type="ECO:0000313" key="10">
    <source>
        <dbReference type="Proteomes" id="UP000239504"/>
    </source>
</evidence>
<reference evidence="9 10" key="1">
    <citation type="submission" date="2017-12" db="EMBL/GenBank/DDBJ databases">
        <authorList>
            <person name="Hurst M.R.H."/>
        </authorList>
    </citation>
    <scope>NUCLEOTIDE SEQUENCE [LARGE SCALE GENOMIC DNA]</scope>
    <source>
        <strain evidence="9 10">SY-3-19</strain>
    </source>
</reference>
<organism evidence="9 10">
    <name type="scientific">Hyphococcus luteus</name>
    <dbReference type="NCBI Taxonomy" id="2058213"/>
    <lineage>
        <taxon>Bacteria</taxon>
        <taxon>Pseudomonadati</taxon>
        <taxon>Pseudomonadota</taxon>
        <taxon>Alphaproteobacteria</taxon>
        <taxon>Parvularculales</taxon>
        <taxon>Parvularculaceae</taxon>
        <taxon>Hyphococcus</taxon>
    </lineage>
</organism>
<evidence type="ECO:0000256" key="4">
    <source>
        <dbReference type="ARBA" id="ARBA00022679"/>
    </source>
</evidence>
<dbReference type="RefSeq" id="WP_104830863.1">
    <property type="nucleotide sequence ID" value="NZ_PJCH01000011.1"/>
</dbReference>
<dbReference type="EMBL" id="PJCH01000011">
    <property type="protein sequence ID" value="PQA86745.1"/>
    <property type="molecule type" value="Genomic_DNA"/>
</dbReference>
<dbReference type="InterPro" id="IPR005771">
    <property type="entry name" value="GalU_uridylyltTrfase_bac/arc"/>
</dbReference>
<comment type="similarity">
    <text evidence="1 7">Belongs to the UDPGP type 2 family.</text>
</comment>
<evidence type="ECO:0000256" key="3">
    <source>
        <dbReference type="ARBA" id="ARBA00019048"/>
    </source>
</evidence>
<evidence type="ECO:0000256" key="6">
    <source>
        <dbReference type="ARBA" id="ARBA00048128"/>
    </source>
</evidence>
<evidence type="ECO:0000313" key="9">
    <source>
        <dbReference type="EMBL" id="PQA86745.1"/>
    </source>
</evidence>
<keyword evidence="4 7" id="KW-0808">Transferase</keyword>
<evidence type="ECO:0000256" key="2">
    <source>
        <dbReference type="ARBA" id="ARBA00012415"/>
    </source>
</evidence>
<dbReference type="CDD" id="cd02541">
    <property type="entry name" value="UGPase_prokaryotic"/>
    <property type="match status" value="1"/>
</dbReference>
<dbReference type="GO" id="GO:0006011">
    <property type="term" value="P:UDP-alpha-D-glucose metabolic process"/>
    <property type="evidence" value="ECO:0007669"/>
    <property type="project" value="InterPro"/>
</dbReference>
<dbReference type="InterPro" id="IPR029044">
    <property type="entry name" value="Nucleotide-diphossugar_trans"/>
</dbReference>
<comment type="caution">
    <text evidence="9">The sequence shown here is derived from an EMBL/GenBank/DDBJ whole genome shotgun (WGS) entry which is preliminary data.</text>
</comment>
<evidence type="ECO:0000256" key="7">
    <source>
        <dbReference type="RuleBase" id="RU361259"/>
    </source>
</evidence>
<dbReference type="SUPFAM" id="SSF53448">
    <property type="entry name" value="Nucleotide-diphospho-sugar transferases"/>
    <property type="match status" value="1"/>
</dbReference>
<dbReference type="Pfam" id="PF00483">
    <property type="entry name" value="NTP_transferase"/>
    <property type="match status" value="1"/>
</dbReference>